<dbReference type="EMBL" id="KK853581">
    <property type="protein sequence ID" value="KDR06526.1"/>
    <property type="molecule type" value="Genomic_DNA"/>
</dbReference>
<evidence type="ECO:0000313" key="2">
    <source>
        <dbReference type="Proteomes" id="UP000027135"/>
    </source>
</evidence>
<organism evidence="1 2">
    <name type="scientific">Zootermopsis nevadensis</name>
    <name type="common">Dampwood termite</name>
    <dbReference type="NCBI Taxonomy" id="136037"/>
    <lineage>
        <taxon>Eukaryota</taxon>
        <taxon>Metazoa</taxon>
        <taxon>Ecdysozoa</taxon>
        <taxon>Arthropoda</taxon>
        <taxon>Hexapoda</taxon>
        <taxon>Insecta</taxon>
        <taxon>Pterygota</taxon>
        <taxon>Neoptera</taxon>
        <taxon>Polyneoptera</taxon>
        <taxon>Dictyoptera</taxon>
        <taxon>Blattodea</taxon>
        <taxon>Blattoidea</taxon>
        <taxon>Termitoidae</taxon>
        <taxon>Termopsidae</taxon>
        <taxon>Zootermopsis</taxon>
    </lineage>
</organism>
<accession>A0A067QFJ6</accession>
<keyword evidence="2" id="KW-1185">Reference proteome</keyword>
<protein>
    <submittedName>
        <fullName evidence="1">Uncharacterized protein</fullName>
    </submittedName>
</protein>
<evidence type="ECO:0000313" key="1">
    <source>
        <dbReference type="EMBL" id="KDR06526.1"/>
    </source>
</evidence>
<sequence length="116" mass="13637">MQLRQRITFSSGIHCLRPALKHGHCKFLTVHPIIWRNALLHLQLVSTQKRFDNTRCYVERAISNSLVADRIDLREVRAKTLRIFSTHVDTRTFPARNNSGLLLRHHIEPVHHISFR</sequence>
<dbReference type="InParanoid" id="A0A067QFJ6"/>
<dbReference type="Proteomes" id="UP000027135">
    <property type="component" value="Unassembled WGS sequence"/>
</dbReference>
<proteinExistence type="predicted"/>
<name>A0A067QFJ6_ZOONE</name>
<dbReference type="AlphaFoldDB" id="A0A067QFJ6"/>
<gene>
    <name evidence="1" type="ORF">L798_03489</name>
</gene>
<reference evidence="1 2" key="1">
    <citation type="journal article" date="2014" name="Nat. Commun.">
        <title>Molecular traces of alternative social organization in a termite genome.</title>
        <authorList>
            <person name="Terrapon N."/>
            <person name="Li C."/>
            <person name="Robertson H.M."/>
            <person name="Ji L."/>
            <person name="Meng X."/>
            <person name="Booth W."/>
            <person name="Chen Z."/>
            <person name="Childers C.P."/>
            <person name="Glastad K.M."/>
            <person name="Gokhale K."/>
            <person name="Gowin J."/>
            <person name="Gronenberg W."/>
            <person name="Hermansen R.A."/>
            <person name="Hu H."/>
            <person name="Hunt B.G."/>
            <person name="Huylmans A.K."/>
            <person name="Khalil S.M."/>
            <person name="Mitchell R.D."/>
            <person name="Munoz-Torres M.C."/>
            <person name="Mustard J.A."/>
            <person name="Pan H."/>
            <person name="Reese J.T."/>
            <person name="Scharf M.E."/>
            <person name="Sun F."/>
            <person name="Vogel H."/>
            <person name="Xiao J."/>
            <person name="Yang W."/>
            <person name="Yang Z."/>
            <person name="Yang Z."/>
            <person name="Zhou J."/>
            <person name="Zhu J."/>
            <person name="Brent C.S."/>
            <person name="Elsik C.G."/>
            <person name="Goodisman M.A."/>
            <person name="Liberles D.A."/>
            <person name="Roe R.M."/>
            <person name="Vargo E.L."/>
            <person name="Vilcinskas A."/>
            <person name="Wang J."/>
            <person name="Bornberg-Bauer E."/>
            <person name="Korb J."/>
            <person name="Zhang G."/>
            <person name="Liebig J."/>
        </authorList>
    </citation>
    <scope>NUCLEOTIDE SEQUENCE [LARGE SCALE GENOMIC DNA]</scope>
    <source>
        <tissue evidence="1">Whole organism</tissue>
    </source>
</reference>